<keyword evidence="1" id="KW-1133">Transmembrane helix</keyword>
<dbReference type="Pfam" id="PF20136">
    <property type="entry name" value="DUF6526"/>
    <property type="match status" value="1"/>
</dbReference>
<evidence type="ECO:0000313" key="3">
    <source>
        <dbReference type="Proteomes" id="UP000238701"/>
    </source>
</evidence>
<evidence type="ECO:0000313" key="2">
    <source>
        <dbReference type="EMBL" id="SPF48953.1"/>
    </source>
</evidence>
<keyword evidence="1" id="KW-0472">Membrane</keyword>
<feature type="transmembrane region" description="Helical" evidence="1">
    <location>
        <begin position="21"/>
        <end position="39"/>
    </location>
</feature>
<name>A0A2U3LAL5_9BACT</name>
<reference evidence="3" key="1">
    <citation type="submission" date="2018-02" db="EMBL/GenBank/DDBJ databases">
        <authorList>
            <person name="Hausmann B."/>
        </authorList>
    </citation>
    <scope>NUCLEOTIDE SEQUENCE [LARGE SCALE GENOMIC DNA]</scope>
    <source>
        <strain evidence="3">Peat soil MAG SbA1</strain>
    </source>
</reference>
<keyword evidence="1" id="KW-0812">Transmembrane</keyword>
<dbReference type="Proteomes" id="UP000238701">
    <property type="component" value="Unassembled WGS sequence"/>
</dbReference>
<protein>
    <submittedName>
        <fullName evidence="2">Uncharacterized protein</fullName>
    </submittedName>
</protein>
<gene>
    <name evidence="2" type="ORF">SBA1_90087</name>
</gene>
<organism evidence="2 3">
    <name type="scientific">Candidatus Sulfotelmatobacter kueseliae</name>
    <dbReference type="NCBI Taxonomy" id="2042962"/>
    <lineage>
        <taxon>Bacteria</taxon>
        <taxon>Pseudomonadati</taxon>
        <taxon>Acidobacteriota</taxon>
        <taxon>Terriglobia</taxon>
        <taxon>Terriglobales</taxon>
        <taxon>Candidatus Korobacteraceae</taxon>
        <taxon>Candidatus Sulfotelmatobacter</taxon>
    </lineage>
</organism>
<accession>A0A2U3LAL5</accession>
<sequence>MAEKKPQTFANHACFDPPFHFFVLPIFLLGLIFSLIHFFAHITHGGFRDHFHAFLLILLALALLILALKVRLYTLRVQDRVIRLEERLRLTQLLSEPLRSRIPQLTEDQLIGLRFASDAEVAKLVERALNEKLSRKEIKQAIQTWRPDYWRV</sequence>
<dbReference type="InterPro" id="IPR045385">
    <property type="entry name" value="DUF6526"/>
</dbReference>
<dbReference type="OrthoDB" id="765463at2"/>
<dbReference type="EMBL" id="OMOD01000188">
    <property type="protein sequence ID" value="SPF48953.1"/>
    <property type="molecule type" value="Genomic_DNA"/>
</dbReference>
<dbReference type="AlphaFoldDB" id="A0A2U3LAL5"/>
<evidence type="ECO:0000256" key="1">
    <source>
        <dbReference type="SAM" id="Phobius"/>
    </source>
</evidence>
<feature type="transmembrane region" description="Helical" evidence="1">
    <location>
        <begin position="51"/>
        <end position="70"/>
    </location>
</feature>
<proteinExistence type="predicted"/>